<dbReference type="AlphaFoldDB" id="A0A6N8J2H5"/>
<keyword evidence="12" id="KW-1185">Reference proteome</keyword>
<dbReference type="InterPro" id="IPR003661">
    <property type="entry name" value="HisK_dim/P_dom"/>
</dbReference>
<evidence type="ECO:0000256" key="6">
    <source>
        <dbReference type="ARBA" id="ARBA00023012"/>
    </source>
</evidence>
<sequence>MERMAEGADGEAGAGEMTRRSVEMLLRQTRAGAGISVLLGGIFGLILVPAAGWTLFLCWYGPFLVVMLARQPYFDRVVARDGPTEFTLLRVAILAAFSGWLAAVTLPLFSRYLGVAHVGVLTILLVGWVALAVGVLAVQPRVYAVYVTVCMLTIFLGWIGQAEGLEMLTIGVGMVLGGFMLVQLARVIHGQVRDAVVAGEQNARLVGQLRDALARQQEAQRARSRFLGAASHDLRQPVQALLFLSDIFRKSTDSARRDAMAQQIMRTGESIDNMFRHLVDFAQIDAGTMKVALQPVDLNRLVHGAISGFAEKCAAKGLRFRVDPQVGGTVIADPVLLERVLRNFLDNACKYSLHGEIVLRVRQVAGDLEVCVQDEGVGMDEEDLAQVWNAFHRGRSAGLAEAEGIGLGLAICRHMADLMRAGLELTSAPGQGTRAAIRLPVPQGVAAAARVPVPGLALVLAGRLVAVLENDKLARLALESWLQEAGAQVAAGSGLPQLRAALAAAGRAPDFILADYRLNEGDGAEAIRSLRAEHGEIPALIISGEPDLDERSLGVPFLQKPVTPDKLLEQLRRSLPAPDGVRLAD</sequence>
<feature type="transmembrane region" description="Helical" evidence="8">
    <location>
        <begin position="143"/>
        <end position="161"/>
    </location>
</feature>
<evidence type="ECO:0000256" key="7">
    <source>
        <dbReference type="PROSITE-ProRule" id="PRU00169"/>
    </source>
</evidence>
<dbReference type="SMART" id="SM00387">
    <property type="entry name" value="HATPase_c"/>
    <property type="match status" value="1"/>
</dbReference>
<dbReference type="SUPFAM" id="SSF52172">
    <property type="entry name" value="CheY-like"/>
    <property type="match status" value="1"/>
</dbReference>
<comment type="caution">
    <text evidence="11">The sequence shown here is derived from an EMBL/GenBank/DDBJ whole genome shotgun (WGS) entry which is preliminary data.</text>
</comment>
<dbReference type="SMART" id="SM00448">
    <property type="entry name" value="REC"/>
    <property type="match status" value="1"/>
</dbReference>
<dbReference type="GO" id="GO:0000155">
    <property type="term" value="F:phosphorelay sensor kinase activity"/>
    <property type="evidence" value="ECO:0007669"/>
    <property type="project" value="InterPro"/>
</dbReference>
<accession>A0A6N8J2H5</accession>
<keyword evidence="3 7" id="KW-0597">Phosphoprotein</keyword>
<feature type="transmembrane region" description="Helical" evidence="8">
    <location>
        <begin position="91"/>
        <end position="109"/>
    </location>
</feature>
<evidence type="ECO:0000313" key="12">
    <source>
        <dbReference type="Proteomes" id="UP000469385"/>
    </source>
</evidence>
<feature type="transmembrane region" description="Helical" evidence="8">
    <location>
        <begin position="29"/>
        <end position="47"/>
    </location>
</feature>
<evidence type="ECO:0000256" key="3">
    <source>
        <dbReference type="ARBA" id="ARBA00022553"/>
    </source>
</evidence>
<dbReference type="SUPFAM" id="SSF47384">
    <property type="entry name" value="Homodimeric domain of signal transducing histidine kinase"/>
    <property type="match status" value="1"/>
</dbReference>
<dbReference type="Gene3D" id="3.40.50.2300">
    <property type="match status" value="1"/>
</dbReference>
<dbReference type="PROSITE" id="PS50109">
    <property type="entry name" value="HIS_KIN"/>
    <property type="match status" value="1"/>
</dbReference>
<evidence type="ECO:0000256" key="5">
    <source>
        <dbReference type="ARBA" id="ARBA00022777"/>
    </source>
</evidence>
<dbReference type="PANTHER" id="PTHR43711">
    <property type="entry name" value="TWO-COMPONENT HISTIDINE KINASE"/>
    <property type="match status" value="1"/>
</dbReference>
<name>A0A6N8J2H5_9BURK</name>
<reference evidence="11 12" key="1">
    <citation type="submission" date="2019-12" db="EMBL/GenBank/DDBJ databases">
        <authorList>
            <person name="Huq M.A."/>
        </authorList>
    </citation>
    <scope>NUCLEOTIDE SEQUENCE [LARGE SCALE GENOMIC DNA]</scope>
    <source>
        <strain evidence="11 12">MAH-25</strain>
    </source>
</reference>
<dbReference type="Pfam" id="PF02518">
    <property type="entry name" value="HATPase_c"/>
    <property type="match status" value="1"/>
</dbReference>
<keyword evidence="5" id="KW-0418">Kinase</keyword>
<gene>
    <name evidence="11" type="ORF">GON04_23275</name>
</gene>
<dbReference type="EC" id="2.7.13.3" evidence="2"/>
<dbReference type="InterPro" id="IPR001789">
    <property type="entry name" value="Sig_transdc_resp-reg_receiver"/>
</dbReference>
<dbReference type="CDD" id="cd00156">
    <property type="entry name" value="REC"/>
    <property type="match status" value="1"/>
</dbReference>
<keyword evidence="8" id="KW-1133">Transmembrane helix</keyword>
<feature type="transmembrane region" description="Helical" evidence="8">
    <location>
        <begin position="115"/>
        <end position="136"/>
    </location>
</feature>
<evidence type="ECO:0000313" key="11">
    <source>
        <dbReference type="EMBL" id="MVQ32396.1"/>
    </source>
</evidence>
<feature type="transmembrane region" description="Helical" evidence="8">
    <location>
        <begin position="167"/>
        <end position="185"/>
    </location>
</feature>
<keyword evidence="8" id="KW-0812">Transmembrane</keyword>
<dbReference type="InterPro" id="IPR050736">
    <property type="entry name" value="Sensor_HK_Regulatory"/>
</dbReference>
<feature type="modified residue" description="4-aspartylphosphate" evidence="7">
    <location>
        <position position="515"/>
    </location>
</feature>
<keyword evidence="8" id="KW-0472">Membrane</keyword>
<evidence type="ECO:0000256" key="2">
    <source>
        <dbReference type="ARBA" id="ARBA00012438"/>
    </source>
</evidence>
<dbReference type="InterPro" id="IPR003594">
    <property type="entry name" value="HATPase_dom"/>
</dbReference>
<dbReference type="Proteomes" id="UP000469385">
    <property type="component" value="Unassembled WGS sequence"/>
</dbReference>
<dbReference type="Gene3D" id="3.30.565.10">
    <property type="entry name" value="Histidine kinase-like ATPase, C-terminal domain"/>
    <property type="match status" value="1"/>
</dbReference>
<dbReference type="Gene3D" id="1.10.287.130">
    <property type="match status" value="1"/>
</dbReference>
<evidence type="ECO:0000256" key="4">
    <source>
        <dbReference type="ARBA" id="ARBA00022679"/>
    </source>
</evidence>
<dbReference type="SUPFAM" id="SSF55874">
    <property type="entry name" value="ATPase domain of HSP90 chaperone/DNA topoisomerase II/histidine kinase"/>
    <property type="match status" value="1"/>
</dbReference>
<dbReference type="PANTHER" id="PTHR43711:SF1">
    <property type="entry name" value="HISTIDINE KINASE 1"/>
    <property type="match status" value="1"/>
</dbReference>
<keyword evidence="6" id="KW-0902">Two-component regulatory system</keyword>
<dbReference type="InterPro" id="IPR005467">
    <property type="entry name" value="His_kinase_dom"/>
</dbReference>
<feature type="domain" description="Histidine kinase" evidence="9">
    <location>
        <begin position="229"/>
        <end position="443"/>
    </location>
</feature>
<dbReference type="PRINTS" id="PR00344">
    <property type="entry name" value="BCTRLSENSOR"/>
</dbReference>
<organism evidence="11 12">
    <name type="scientific">Ramlibacter pinisoli</name>
    <dbReference type="NCBI Taxonomy" id="2682844"/>
    <lineage>
        <taxon>Bacteria</taxon>
        <taxon>Pseudomonadati</taxon>
        <taxon>Pseudomonadota</taxon>
        <taxon>Betaproteobacteria</taxon>
        <taxon>Burkholderiales</taxon>
        <taxon>Comamonadaceae</taxon>
        <taxon>Ramlibacter</taxon>
    </lineage>
</organism>
<evidence type="ECO:0000256" key="1">
    <source>
        <dbReference type="ARBA" id="ARBA00000085"/>
    </source>
</evidence>
<dbReference type="CDD" id="cd00082">
    <property type="entry name" value="HisKA"/>
    <property type="match status" value="1"/>
</dbReference>
<dbReference type="Pfam" id="PF00512">
    <property type="entry name" value="HisKA"/>
    <property type="match status" value="1"/>
</dbReference>
<dbReference type="SMART" id="SM00388">
    <property type="entry name" value="HisKA"/>
    <property type="match status" value="1"/>
</dbReference>
<keyword evidence="4" id="KW-0808">Transferase</keyword>
<comment type="catalytic activity">
    <reaction evidence="1">
        <text>ATP + protein L-histidine = ADP + protein N-phospho-L-histidine.</text>
        <dbReference type="EC" id="2.7.13.3"/>
    </reaction>
</comment>
<evidence type="ECO:0000256" key="8">
    <source>
        <dbReference type="SAM" id="Phobius"/>
    </source>
</evidence>
<dbReference type="InterPro" id="IPR011006">
    <property type="entry name" value="CheY-like_superfamily"/>
</dbReference>
<dbReference type="Pfam" id="PF00072">
    <property type="entry name" value="Response_reg"/>
    <property type="match status" value="1"/>
</dbReference>
<dbReference type="InterPro" id="IPR036890">
    <property type="entry name" value="HATPase_C_sf"/>
</dbReference>
<feature type="domain" description="Response regulatory" evidence="10">
    <location>
        <begin position="464"/>
        <end position="575"/>
    </location>
</feature>
<evidence type="ECO:0000259" key="10">
    <source>
        <dbReference type="PROSITE" id="PS50110"/>
    </source>
</evidence>
<evidence type="ECO:0000259" key="9">
    <source>
        <dbReference type="PROSITE" id="PS50109"/>
    </source>
</evidence>
<dbReference type="InterPro" id="IPR004358">
    <property type="entry name" value="Sig_transdc_His_kin-like_C"/>
</dbReference>
<dbReference type="InterPro" id="IPR036097">
    <property type="entry name" value="HisK_dim/P_sf"/>
</dbReference>
<dbReference type="EMBL" id="WSEL01000009">
    <property type="protein sequence ID" value="MVQ32396.1"/>
    <property type="molecule type" value="Genomic_DNA"/>
</dbReference>
<dbReference type="PROSITE" id="PS50110">
    <property type="entry name" value="RESPONSE_REGULATORY"/>
    <property type="match status" value="1"/>
</dbReference>
<proteinExistence type="predicted"/>
<protein>
    <recommendedName>
        <fullName evidence="2">histidine kinase</fullName>
        <ecNumber evidence="2">2.7.13.3</ecNumber>
    </recommendedName>
</protein>